<dbReference type="Pfam" id="PF03382">
    <property type="entry name" value="DUF285"/>
    <property type="match status" value="1"/>
</dbReference>
<reference evidence="3 4" key="1">
    <citation type="submission" date="2018-09" db="EMBL/GenBank/DDBJ databases">
        <title>Characterization of the phylogenetic diversity of five novel species belonging to the genus Bifidobacterium.</title>
        <authorList>
            <person name="Lugli G.A."/>
            <person name="Duranti S."/>
            <person name="Milani C."/>
        </authorList>
    </citation>
    <scope>NUCLEOTIDE SEQUENCE [LARGE SCALE GENOMIC DNA]</scope>
    <source>
        <strain evidence="3 4">2036B</strain>
    </source>
</reference>
<accession>A0A430FT00</accession>
<dbReference type="SUPFAM" id="SSF52058">
    <property type="entry name" value="L domain-like"/>
    <property type="match status" value="1"/>
</dbReference>
<comment type="caution">
    <text evidence="3">The sequence shown here is derived from an EMBL/GenBank/DDBJ whole genome shotgun (WGS) entry which is preliminary data.</text>
</comment>
<dbReference type="EMBL" id="QXGM01000001">
    <property type="protein sequence ID" value="RSX55985.1"/>
    <property type="molecule type" value="Genomic_DNA"/>
</dbReference>
<proteinExistence type="predicted"/>
<feature type="chain" id="PRO_5019221922" description="Leucine-rich repeat domain-containing protein" evidence="2">
    <location>
        <begin position="32"/>
        <end position="420"/>
    </location>
</feature>
<dbReference type="Proteomes" id="UP000287609">
    <property type="component" value="Unassembled WGS sequence"/>
</dbReference>
<evidence type="ECO:0000313" key="3">
    <source>
        <dbReference type="EMBL" id="RSX55985.1"/>
    </source>
</evidence>
<evidence type="ECO:0000256" key="1">
    <source>
        <dbReference type="SAM" id="MobiDB-lite"/>
    </source>
</evidence>
<sequence length="420" mass="47313">MSLRTLIRKHSWVLPLCVVLIVSTVAGPAYADTNPLRTIATDQISQEQSAPAPQAEDGELSETPSSGDSTNISSPYIDSTTKSWGTCKWDTYDTYGSRHIFIATEGPCTVPANEHTFLYFNYYFKKTLLKATIVNKVTLEGAHLLDWMFADASEFTQVEGLGNLDFSKIPLEEPIGFIGMFAGTSLESADFDKLNLKKRKIDARYMFAQTRSPKIDISWLKLEQRAVDITCLFAGNKFLKSMEIRSAINTDIKSLESIFSGCESLESVRWDLTTPEVTSIAGMFQGCKNLKIIDISSVKAKHIARIQQAFSGCYRVHSLYLGNIGFDGLELAPYEFCAADAFKRMYDLNVVQMSRNAMTKLLSVYDPVKSQHSFPGDFTTIWKKIDLRTMHEERGTWTYFSDVNKFPKGDEIFKLKMANY</sequence>
<evidence type="ECO:0008006" key="5">
    <source>
        <dbReference type="Google" id="ProtNLM"/>
    </source>
</evidence>
<dbReference type="Gene3D" id="3.80.10.10">
    <property type="entry name" value="Ribonuclease Inhibitor"/>
    <property type="match status" value="1"/>
</dbReference>
<gene>
    <name evidence="3" type="ORF">D2E26_0548</name>
</gene>
<dbReference type="OrthoDB" id="1081070at2"/>
<feature type="region of interest" description="Disordered" evidence="1">
    <location>
        <begin position="44"/>
        <end position="74"/>
    </location>
</feature>
<name>A0A430FT00_9BIFI</name>
<dbReference type="AlphaFoldDB" id="A0A430FT00"/>
<dbReference type="InterPro" id="IPR032675">
    <property type="entry name" value="LRR_dom_sf"/>
</dbReference>
<evidence type="ECO:0000256" key="2">
    <source>
        <dbReference type="SAM" id="SignalP"/>
    </source>
</evidence>
<evidence type="ECO:0000313" key="4">
    <source>
        <dbReference type="Proteomes" id="UP000287609"/>
    </source>
</evidence>
<organism evidence="3 4">
    <name type="scientific">Bifidobacterium dolichotidis</name>
    <dbReference type="NCBI Taxonomy" id="2306976"/>
    <lineage>
        <taxon>Bacteria</taxon>
        <taxon>Bacillati</taxon>
        <taxon>Actinomycetota</taxon>
        <taxon>Actinomycetes</taxon>
        <taxon>Bifidobacteriales</taxon>
        <taxon>Bifidobacteriaceae</taxon>
        <taxon>Bifidobacterium</taxon>
    </lineage>
</organism>
<protein>
    <recommendedName>
        <fullName evidence="5">Leucine-rich repeat domain-containing protein</fullName>
    </recommendedName>
</protein>
<dbReference type="InterPro" id="IPR005046">
    <property type="entry name" value="DUF285"/>
</dbReference>
<feature type="signal peptide" evidence="2">
    <location>
        <begin position="1"/>
        <end position="31"/>
    </location>
</feature>
<feature type="compositionally biased region" description="Polar residues" evidence="1">
    <location>
        <begin position="62"/>
        <end position="74"/>
    </location>
</feature>
<keyword evidence="4" id="KW-1185">Reference proteome</keyword>
<keyword evidence="2" id="KW-0732">Signal</keyword>
<dbReference type="RefSeq" id="WP_125963147.1">
    <property type="nucleotide sequence ID" value="NZ_QXGM01000001.1"/>
</dbReference>